<keyword evidence="2" id="KW-0378">Hydrolase</keyword>
<dbReference type="GO" id="GO:0016042">
    <property type="term" value="P:lipid catabolic process"/>
    <property type="evidence" value="ECO:0007669"/>
    <property type="project" value="UniProtKB-KW"/>
</dbReference>
<proteinExistence type="predicted"/>
<dbReference type="Proteomes" id="UP000559256">
    <property type="component" value="Unassembled WGS sequence"/>
</dbReference>
<dbReference type="PANTHER" id="PTHR10272:SF0">
    <property type="entry name" value="PLATELET-ACTIVATING FACTOR ACETYLHYDROLASE"/>
    <property type="match status" value="1"/>
</dbReference>
<dbReference type="InterPro" id="IPR029058">
    <property type="entry name" value="AB_hydrolase_fold"/>
</dbReference>
<evidence type="ECO:0000313" key="5">
    <source>
        <dbReference type="EMBL" id="KAF5359052.1"/>
    </source>
</evidence>
<dbReference type="EC" id="3.1.1.47" evidence="1"/>
<comment type="caution">
    <text evidence="5">The sequence shown here is derived from an EMBL/GenBank/DDBJ whole genome shotgun (WGS) entry which is preliminary data.</text>
</comment>
<evidence type="ECO:0000256" key="2">
    <source>
        <dbReference type="ARBA" id="ARBA00022801"/>
    </source>
</evidence>
<evidence type="ECO:0000256" key="4">
    <source>
        <dbReference type="ARBA" id="ARBA00023098"/>
    </source>
</evidence>
<keyword evidence="4" id="KW-0443">Lipid metabolism</keyword>
<reference evidence="5 6" key="1">
    <citation type="journal article" date="2020" name="ISME J.">
        <title>Uncovering the hidden diversity of litter-decomposition mechanisms in mushroom-forming fungi.</title>
        <authorList>
            <person name="Floudas D."/>
            <person name="Bentzer J."/>
            <person name="Ahren D."/>
            <person name="Johansson T."/>
            <person name="Persson P."/>
            <person name="Tunlid A."/>
        </authorList>
    </citation>
    <scope>NUCLEOTIDE SEQUENCE [LARGE SCALE GENOMIC DNA]</scope>
    <source>
        <strain evidence="5 6">CBS 291.85</strain>
    </source>
</reference>
<dbReference type="AlphaFoldDB" id="A0A8H5G617"/>
<name>A0A8H5G617_9AGAR</name>
<keyword evidence="6" id="KW-1185">Reference proteome</keyword>
<dbReference type="GO" id="GO:0003847">
    <property type="term" value="F:1-alkyl-2-acetylglycerophosphocholine esterase activity"/>
    <property type="evidence" value="ECO:0007669"/>
    <property type="project" value="UniProtKB-EC"/>
</dbReference>
<dbReference type="Pfam" id="PF03403">
    <property type="entry name" value="PAF-AH_p_II"/>
    <property type="match status" value="1"/>
</dbReference>
<accession>A0A8H5G617</accession>
<keyword evidence="3" id="KW-0442">Lipid degradation</keyword>
<evidence type="ECO:0000256" key="3">
    <source>
        <dbReference type="ARBA" id="ARBA00022963"/>
    </source>
</evidence>
<dbReference type="Gene3D" id="3.40.50.1820">
    <property type="entry name" value="alpha/beta hydrolase"/>
    <property type="match status" value="1"/>
</dbReference>
<gene>
    <name evidence="5" type="ORF">D9758_004751</name>
</gene>
<dbReference type="OrthoDB" id="2363873at2759"/>
<organism evidence="5 6">
    <name type="scientific">Tetrapyrgos nigripes</name>
    <dbReference type="NCBI Taxonomy" id="182062"/>
    <lineage>
        <taxon>Eukaryota</taxon>
        <taxon>Fungi</taxon>
        <taxon>Dikarya</taxon>
        <taxon>Basidiomycota</taxon>
        <taxon>Agaricomycotina</taxon>
        <taxon>Agaricomycetes</taxon>
        <taxon>Agaricomycetidae</taxon>
        <taxon>Agaricales</taxon>
        <taxon>Marasmiineae</taxon>
        <taxon>Marasmiaceae</taxon>
        <taxon>Tetrapyrgos</taxon>
    </lineage>
</organism>
<evidence type="ECO:0000313" key="6">
    <source>
        <dbReference type="Proteomes" id="UP000559256"/>
    </source>
</evidence>
<dbReference type="SUPFAM" id="SSF53474">
    <property type="entry name" value="alpha/beta-Hydrolases"/>
    <property type="match status" value="1"/>
</dbReference>
<sequence length="458" mass="50250">MFSLPAPDGYPVGSTTFITSVNPPVTAGSAKIKRNGRLLLDEICFTAYYPCDVPPKKAKKGPPWLSRPLSVDQRGYALFLGLRYWLSVVITWPLVYLYGQFVEIPAYVNAPLQSPPSSKKWPLVIFSHGLGGSRTAYSQICTRIAASGRIVLAIEHHDGSAHAAVANSAESGSKRAILYVNTKDASWESEITHPELDAPPPLPLRTDQLVIRRHEVYHTFETFSRFLKGEKDVEIRSVDGSEIPLSSWIPQDSGVPLVDLEHLQLAGHSFGGCTLFSILSTHPPERYEPLPVSTCLVLDPWMDPFPSPGPVPLKQMHKASDEQSALNGNGAPHDDMTGKLPRMLIINSEGFTLWTDHFERLQLAAKAFGATLLTLGRNKTSVKLMGMIATLSVQFLDGESLDTNESVQSALDQALHESHTKVRILNSVPEKIVVGKWGDGSDKHKMVGNLGDVIIHLD</sequence>
<dbReference type="EMBL" id="JAACJM010000047">
    <property type="protein sequence ID" value="KAF5359052.1"/>
    <property type="molecule type" value="Genomic_DNA"/>
</dbReference>
<protein>
    <recommendedName>
        <fullName evidence="1">1-alkyl-2-acetylglycerophosphocholine esterase</fullName>
        <ecNumber evidence="1">3.1.1.47</ecNumber>
    </recommendedName>
</protein>
<dbReference type="PANTHER" id="PTHR10272">
    <property type="entry name" value="PLATELET-ACTIVATING FACTOR ACETYLHYDROLASE"/>
    <property type="match status" value="1"/>
</dbReference>
<evidence type="ECO:0000256" key="1">
    <source>
        <dbReference type="ARBA" id="ARBA00013201"/>
    </source>
</evidence>